<dbReference type="Pfam" id="PF14124">
    <property type="entry name" value="DUF4291"/>
    <property type="match status" value="1"/>
</dbReference>
<dbReference type="Proteomes" id="UP001219525">
    <property type="component" value="Unassembled WGS sequence"/>
</dbReference>
<accession>A0AAD6UYN7</accession>
<name>A0AAD6UYN7_9AGAR</name>
<dbReference type="PANTHER" id="PTHR38567">
    <property type="entry name" value="DUF4291 DOMAIN-CONTAINING PROTEIN"/>
    <property type="match status" value="1"/>
</dbReference>
<evidence type="ECO:0000313" key="2">
    <source>
        <dbReference type="Proteomes" id="UP001219525"/>
    </source>
</evidence>
<evidence type="ECO:0000313" key="1">
    <source>
        <dbReference type="EMBL" id="KAJ7198085.1"/>
    </source>
</evidence>
<keyword evidence="2" id="KW-1185">Reference proteome</keyword>
<dbReference type="EMBL" id="JARJCW010000074">
    <property type="protein sequence ID" value="KAJ7198085.1"/>
    <property type="molecule type" value="Genomic_DNA"/>
</dbReference>
<reference evidence="1" key="1">
    <citation type="submission" date="2023-03" db="EMBL/GenBank/DDBJ databases">
        <title>Massive genome expansion in bonnet fungi (Mycena s.s.) driven by repeated elements and novel gene families across ecological guilds.</title>
        <authorList>
            <consortium name="Lawrence Berkeley National Laboratory"/>
            <person name="Harder C.B."/>
            <person name="Miyauchi S."/>
            <person name="Viragh M."/>
            <person name="Kuo A."/>
            <person name="Thoen E."/>
            <person name="Andreopoulos B."/>
            <person name="Lu D."/>
            <person name="Skrede I."/>
            <person name="Drula E."/>
            <person name="Henrissat B."/>
            <person name="Morin E."/>
            <person name="Kohler A."/>
            <person name="Barry K."/>
            <person name="LaButti K."/>
            <person name="Morin E."/>
            <person name="Salamov A."/>
            <person name="Lipzen A."/>
            <person name="Mereny Z."/>
            <person name="Hegedus B."/>
            <person name="Baldrian P."/>
            <person name="Stursova M."/>
            <person name="Weitz H."/>
            <person name="Taylor A."/>
            <person name="Grigoriev I.V."/>
            <person name="Nagy L.G."/>
            <person name="Martin F."/>
            <person name="Kauserud H."/>
        </authorList>
    </citation>
    <scope>NUCLEOTIDE SEQUENCE</scope>
    <source>
        <strain evidence="1">9144</strain>
    </source>
</reference>
<dbReference type="PANTHER" id="PTHR38567:SF1">
    <property type="entry name" value="DUF4291 DOMAIN-CONTAINING PROTEIN"/>
    <property type="match status" value="1"/>
</dbReference>
<organism evidence="1 2">
    <name type="scientific">Mycena pura</name>
    <dbReference type="NCBI Taxonomy" id="153505"/>
    <lineage>
        <taxon>Eukaryota</taxon>
        <taxon>Fungi</taxon>
        <taxon>Dikarya</taxon>
        <taxon>Basidiomycota</taxon>
        <taxon>Agaricomycotina</taxon>
        <taxon>Agaricomycetes</taxon>
        <taxon>Agaricomycetidae</taxon>
        <taxon>Agaricales</taxon>
        <taxon>Marasmiineae</taxon>
        <taxon>Mycenaceae</taxon>
        <taxon>Mycena</taxon>
    </lineage>
</organism>
<comment type="caution">
    <text evidence="1">The sequence shown here is derived from an EMBL/GenBank/DDBJ whole genome shotgun (WGS) entry which is preliminary data.</text>
</comment>
<proteinExistence type="predicted"/>
<sequence length="220" mass="25623">MSFTEQTESTPFKEIRARQPSPDTLVVYQAYSASIARSATEQQKLSASSSFKVGRMTWIKPSFFWCTCLYVCPLWYRAGWSYKDRNQERILAITMKREGLLELLSQATKTPGSPVRFQWDPERNVRLHKLSYRSLQLGISSEILVTKWIDEWIVKIEDITDDVRRWKSCIDEGEEGIQNVVEDMERPEWLEKILEVPPEIRVQLQMDLPSKTTTSIVNPS</sequence>
<dbReference type="AlphaFoldDB" id="A0AAD6UYN7"/>
<protein>
    <submittedName>
        <fullName evidence="1">Uncharacterized protein</fullName>
    </submittedName>
</protein>
<dbReference type="InterPro" id="IPR025633">
    <property type="entry name" value="DUF4291"/>
</dbReference>
<gene>
    <name evidence="1" type="ORF">GGX14DRAFT_374444</name>
</gene>